<evidence type="ECO:0000256" key="8">
    <source>
        <dbReference type="ARBA" id="ARBA00023239"/>
    </source>
</evidence>
<dbReference type="EC" id="4.1.1.48" evidence="3"/>
<evidence type="ECO:0000256" key="2">
    <source>
        <dbReference type="ARBA" id="ARBA00004696"/>
    </source>
</evidence>
<evidence type="ECO:0000256" key="6">
    <source>
        <dbReference type="ARBA" id="ARBA00022822"/>
    </source>
</evidence>
<keyword evidence="5" id="KW-0210">Decarboxylase</keyword>
<keyword evidence="8 10" id="KW-0456">Lyase</keyword>
<dbReference type="UniPathway" id="UPA00035">
    <property type="reaction ID" value="UER00043"/>
</dbReference>
<dbReference type="Proteomes" id="UP000265800">
    <property type="component" value="Unassembled WGS sequence"/>
</dbReference>
<dbReference type="SUPFAM" id="SSF51366">
    <property type="entry name" value="Ribulose-phoshate binding barrel"/>
    <property type="match status" value="1"/>
</dbReference>
<evidence type="ECO:0000259" key="9">
    <source>
        <dbReference type="Pfam" id="PF00218"/>
    </source>
</evidence>
<keyword evidence="11" id="KW-1185">Reference proteome</keyword>
<protein>
    <recommendedName>
        <fullName evidence="3">indole-3-glycerol-phosphate synthase</fullName>
        <ecNumber evidence="3">4.1.1.48</ecNumber>
    </recommendedName>
</protein>
<gene>
    <name evidence="10" type="primary">trpC</name>
    <name evidence="10" type="ORF">Mlute_00654</name>
</gene>
<dbReference type="GO" id="GO:0000162">
    <property type="term" value="P:L-tryptophan biosynthetic process"/>
    <property type="evidence" value="ECO:0007669"/>
    <property type="project" value="UniProtKB-UniPathway"/>
</dbReference>
<dbReference type="RefSeq" id="WP_119359332.1">
    <property type="nucleotide sequence ID" value="NZ_QWKZ01000013.1"/>
</dbReference>
<dbReference type="InterPro" id="IPR013785">
    <property type="entry name" value="Aldolase_TIM"/>
</dbReference>
<evidence type="ECO:0000256" key="4">
    <source>
        <dbReference type="ARBA" id="ARBA00022605"/>
    </source>
</evidence>
<dbReference type="AlphaFoldDB" id="A0A399EXE0"/>
<dbReference type="CDD" id="cd00331">
    <property type="entry name" value="IGPS"/>
    <property type="match status" value="1"/>
</dbReference>
<dbReference type="Gene3D" id="3.20.20.70">
    <property type="entry name" value="Aldolase class I"/>
    <property type="match status" value="1"/>
</dbReference>
<evidence type="ECO:0000256" key="3">
    <source>
        <dbReference type="ARBA" id="ARBA00012362"/>
    </source>
</evidence>
<proteinExistence type="predicted"/>
<dbReference type="NCBIfam" id="NF001376">
    <property type="entry name" value="PRK00278.2-3"/>
    <property type="match status" value="1"/>
</dbReference>
<evidence type="ECO:0000256" key="7">
    <source>
        <dbReference type="ARBA" id="ARBA00023141"/>
    </source>
</evidence>
<organism evidence="10 11">
    <name type="scientific">Meiothermus luteus</name>
    <dbReference type="NCBI Taxonomy" id="2026184"/>
    <lineage>
        <taxon>Bacteria</taxon>
        <taxon>Thermotogati</taxon>
        <taxon>Deinococcota</taxon>
        <taxon>Deinococci</taxon>
        <taxon>Thermales</taxon>
        <taxon>Thermaceae</taxon>
        <taxon>Meiothermus</taxon>
    </lineage>
</organism>
<evidence type="ECO:0000256" key="5">
    <source>
        <dbReference type="ARBA" id="ARBA00022793"/>
    </source>
</evidence>
<dbReference type="InterPro" id="IPR045186">
    <property type="entry name" value="Indole-3-glycerol_P_synth"/>
</dbReference>
<keyword evidence="6" id="KW-0822">Tryptophan biosynthesis</keyword>
<dbReference type="InterPro" id="IPR013798">
    <property type="entry name" value="Indole-3-glycerol_P_synth_dom"/>
</dbReference>
<feature type="domain" description="Indole-3-glycerol phosphate synthase" evidence="9">
    <location>
        <begin position="35"/>
        <end position="255"/>
    </location>
</feature>
<keyword evidence="4" id="KW-0028">Amino-acid biosynthesis</keyword>
<dbReference type="Pfam" id="PF00218">
    <property type="entry name" value="IGPS"/>
    <property type="match status" value="1"/>
</dbReference>
<sequence length="262" mass="27541">MVPDLSRVPGVLGEICRRRYAEVAALEKNTFDPPPQAPPSFARALSGPGLSLIAEVKRKSPSQGEIAALDAAQVAQAYAAGGAQAISVLTEPHYFAGSDRDLIEVRQAVGLPILRKDFTVHPLQIAQARALGASAVLLIVAVLGQLTEAYLRLARSEGLDALVEVHDEAELELALAAGASIIGINNRNLADLSVDRANAPRLGQRARAAGFRGLLVAESGYSEPGQLRELTGLFDAVLIGTSLAQSGDWREAVARMRPTGAA</sequence>
<dbReference type="GO" id="GO:0004425">
    <property type="term" value="F:indole-3-glycerol-phosphate synthase activity"/>
    <property type="evidence" value="ECO:0007669"/>
    <property type="project" value="UniProtKB-EC"/>
</dbReference>
<name>A0A399EXE0_9DEIN</name>
<dbReference type="OrthoDB" id="9804217at2"/>
<comment type="pathway">
    <text evidence="2">Amino-acid biosynthesis; L-tryptophan biosynthesis; L-tryptophan from chorismate: step 4/5.</text>
</comment>
<reference evidence="10 11" key="1">
    <citation type="submission" date="2018-08" db="EMBL/GenBank/DDBJ databases">
        <title>Meiothermus luteus KCTC 52599 genome sequencing project.</title>
        <authorList>
            <person name="Da Costa M.S."/>
            <person name="Albuquerque L."/>
            <person name="Raposo P."/>
            <person name="Froufe H.J.C."/>
            <person name="Barroso C.S."/>
            <person name="Egas C."/>
        </authorList>
    </citation>
    <scope>NUCLEOTIDE SEQUENCE [LARGE SCALE GENOMIC DNA]</scope>
    <source>
        <strain evidence="10 11">KCTC 52599</strain>
    </source>
</reference>
<dbReference type="EMBL" id="QWKZ01000013">
    <property type="protein sequence ID" value="RIH88393.1"/>
    <property type="molecule type" value="Genomic_DNA"/>
</dbReference>
<comment type="caution">
    <text evidence="10">The sequence shown here is derived from an EMBL/GenBank/DDBJ whole genome shotgun (WGS) entry which is preliminary data.</text>
</comment>
<dbReference type="GO" id="GO:0004640">
    <property type="term" value="F:phosphoribosylanthranilate isomerase activity"/>
    <property type="evidence" value="ECO:0007669"/>
    <property type="project" value="TreeGrafter"/>
</dbReference>
<dbReference type="InterPro" id="IPR011060">
    <property type="entry name" value="RibuloseP-bd_barrel"/>
</dbReference>
<evidence type="ECO:0000256" key="1">
    <source>
        <dbReference type="ARBA" id="ARBA00001633"/>
    </source>
</evidence>
<evidence type="ECO:0000313" key="11">
    <source>
        <dbReference type="Proteomes" id="UP000265800"/>
    </source>
</evidence>
<accession>A0A399EXE0</accession>
<dbReference type="PANTHER" id="PTHR22854:SF2">
    <property type="entry name" value="INDOLE-3-GLYCEROL-PHOSPHATE SYNTHASE"/>
    <property type="match status" value="1"/>
</dbReference>
<comment type="catalytic activity">
    <reaction evidence="1">
        <text>1-(2-carboxyphenylamino)-1-deoxy-D-ribulose 5-phosphate + H(+) = (1S,2R)-1-C-(indol-3-yl)glycerol 3-phosphate + CO2 + H2O</text>
        <dbReference type="Rhea" id="RHEA:23476"/>
        <dbReference type="ChEBI" id="CHEBI:15377"/>
        <dbReference type="ChEBI" id="CHEBI:15378"/>
        <dbReference type="ChEBI" id="CHEBI:16526"/>
        <dbReference type="ChEBI" id="CHEBI:58613"/>
        <dbReference type="ChEBI" id="CHEBI:58866"/>
        <dbReference type="EC" id="4.1.1.48"/>
    </reaction>
</comment>
<evidence type="ECO:0000313" key="10">
    <source>
        <dbReference type="EMBL" id="RIH88393.1"/>
    </source>
</evidence>
<dbReference type="PANTHER" id="PTHR22854">
    <property type="entry name" value="TRYPTOPHAN BIOSYNTHESIS PROTEIN"/>
    <property type="match status" value="1"/>
</dbReference>
<dbReference type="InterPro" id="IPR001468">
    <property type="entry name" value="Indole-3-GlycerolPSynthase_CS"/>
</dbReference>
<dbReference type="PROSITE" id="PS00614">
    <property type="entry name" value="IGPS"/>
    <property type="match status" value="1"/>
</dbReference>
<keyword evidence="7" id="KW-0057">Aromatic amino acid biosynthesis</keyword>